<dbReference type="Gene3D" id="2.40.50.140">
    <property type="entry name" value="Nucleic acid-binding proteins"/>
    <property type="match status" value="1"/>
</dbReference>
<dbReference type="HOGENOM" id="CLU_151267_0_1_14"/>
<dbReference type="PANTHER" id="PTHR33370">
    <property type="entry name" value="TRANSLATION INITIATION FACTOR IF-1, CHLOROPLASTIC"/>
    <property type="match status" value="1"/>
</dbReference>
<dbReference type="PANTHER" id="PTHR33370:SF1">
    <property type="entry name" value="TRANSLATION INITIATION FACTOR IF-1, CHLOROPLASTIC"/>
    <property type="match status" value="1"/>
</dbReference>
<dbReference type="EMBL" id="CP003731">
    <property type="protein sequence ID" value="AFO52101.1"/>
    <property type="molecule type" value="Genomic_DNA"/>
</dbReference>
<name>I7CFV1_MYCHA</name>
<evidence type="ECO:0000256" key="1">
    <source>
        <dbReference type="ARBA" id="ARBA00010939"/>
    </source>
</evidence>
<dbReference type="OrthoDB" id="9803250at2"/>
<dbReference type="InterPro" id="IPR004368">
    <property type="entry name" value="TIF_IF1"/>
</dbReference>
<evidence type="ECO:0000313" key="6">
    <source>
        <dbReference type="EMBL" id="AFO52101.1"/>
    </source>
</evidence>
<dbReference type="SUPFAM" id="SSF50249">
    <property type="entry name" value="Nucleic acid-binding proteins"/>
    <property type="match status" value="1"/>
</dbReference>
<evidence type="ECO:0000259" key="5">
    <source>
        <dbReference type="PROSITE" id="PS50832"/>
    </source>
</evidence>
<gene>
    <name evidence="6" type="ordered locus">MHLP_02605</name>
</gene>
<dbReference type="Pfam" id="PF01176">
    <property type="entry name" value="eIF-1a"/>
    <property type="match status" value="1"/>
</dbReference>
<organism evidence="6 7">
    <name type="scientific">Mycoplasma haematolamae (strain Purdue)</name>
    <dbReference type="NCBI Taxonomy" id="1212765"/>
    <lineage>
        <taxon>Bacteria</taxon>
        <taxon>Bacillati</taxon>
        <taxon>Mycoplasmatota</taxon>
        <taxon>Mollicutes</taxon>
        <taxon>Mycoplasmataceae</taxon>
        <taxon>Mycoplasma</taxon>
    </lineage>
</organism>
<protein>
    <submittedName>
        <fullName evidence="6">Translation initiation factor IF-1</fullName>
    </submittedName>
</protein>
<keyword evidence="3 4" id="KW-0648">Protein biosynthesis</keyword>
<reference evidence="7" key="2">
    <citation type="submission" date="2012-07" db="EMBL/GenBank/DDBJ databases">
        <title>Complete genome sequence of 'Candidatus Mycoplasma haemolamae'.</title>
        <authorList>
            <person name="Guimaraes A.M.S."/>
            <person name="Toth B."/>
            <person name="Santos A.P."/>
            <person name="Nascimento N.C."/>
            <person name="Sojka J.E."/>
            <person name="Messick J.B."/>
        </authorList>
    </citation>
    <scope>NUCLEOTIDE SEQUENCE [LARGE SCALE GENOMIC DNA]</scope>
    <source>
        <strain evidence="7">Purdue</strain>
    </source>
</reference>
<proteinExistence type="inferred from homology"/>
<dbReference type="KEGG" id="mhl:MHLP_02605"/>
<feature type="domain" description="S1-like" evidence="5">
    <location>
        <begin position="1"/>
        <end position="73"/>
    </location>
</feature>
<evidence type="ECO:0000256" key="4">
    <source>
        <dbReference type="PROSITE-ProRule" id="PRU00181"/>
    </source>
</evidence>
<keyword evidence="2 4" id="KW-0396">Initiation factor</keyword>
<keyword evidence="7" id="KW-1185">Reference proteome</keyword>
<dbReference type="PROSITE" id="PS50832">
    <property type="entry name" value="S1_IF1_TYPE"/>
    <property type="match status" value="1"/>
</dbReference>
<comment type="similarity">
    <text evidence="1">Belongs to the IF-1 family.</text>
</comment>
<evidence type="ECO:0000313" key="7">
    <source>
        <dbReference type="Proteomes" id="UP000006502"/>
    </source>
</evidence>
<evidence type="ECO:0000256" key="3">
    <source>
        <dbReference type="ARBA" id="ARBA00022917"/>
    </source>
</evidence>
<dbReference type="GO" id="GO:0043022">
    <property type="term" value="F:ribosome binding"/>
    <property type="evidence" value="ECO:0007669"/>
    <property type="project" value="TreeGrafter"/>
</dbReference>
<dbReference type="GO" id="GO:0003723">
    <property type="term" value="F:RNA binding"/>
    <property type="evidence" value="ECO:0007669"/>
    <property type="project" value="InterPro"/>
</dbReference>
<dbReference type="InterPro" id="IPR012340">
    <property type="entry name" value="NA-bd_OB-fold"/>
</dbReference>
<evidence type="ECO:0000256" key="2">
    <source>
        <dbReference type="ARBA" id="ARBA00022540"/>
    </source>
</evidence>
<dbReference type="InterPro" id="IPR006196">
    <property type="entry name" value="RNA-binding_domain_S1_IF1"/>
</dbReference>
<dbReference type="STRING" id="1212765.MHLP_02605"/>
<dbReference type="Proteomes" id="UP000006502">
    <property type="component" value="Chromosome"/>
</dbReference>
<sequence>MGTDSEKFSLEGKIVKMLTAENVKVELVNKKVIDCHLSKKLKKYSPYFLEGDPVMVELDLYDLTKGKIVERLKKE</sequence>
<dbReference type="GO" id="GO:0005829">
    <property type="term" value="C:cytosol"/>
    <property type="evidence" value="ECO:0007669"/>
    <property type="project" value="TreeGrafter"/>
</dbReference>
<dbReference type="AlphaFoldDB" id="I7CFV1"/>
<dbReference type="PATRIC" id="fig|1212765.3.peg.588"/>
<reference evidence="6 7" key="1">
    <citation type="journal article" date="2012" name="J. Bacteriol.">
        <title>Genome Sequence of "Candidatus Mycoplasma haemolamae" Strain Purdue, a Red Blood Cell Pathogen of Alpacas (Vicugna pacos) and Llamas (Lama glama).</title>
        <authorList>
            <person name="Guimaraes A.M."/>
            <person name="Toth B."/>
            <person name="Santos A.P."/>
            <person name="do Nascimento N.C."/>
            <person name="Kritchevsky J.E."/>
            <person name="Messick J.B."/>
        </authorList>
    </citation>
    <scope>NUCLEOTIDE SEQUENCE [LARGE SCALE GENOMIC DNA]</scope>
    <source>
        <strain evidence="6 7">Purdue</strain>
    </source>
</reference>
<dbReference type="GO" id="GO:0003743">
    <property type="term" value="F:translation initiation factor activity"/>
    <property type="evidence" value="ECO:0007669"/>
    <property type="project" value="UniProtKB-UniRule"/>
</dbReference>
<accession>I7CFV1</accession>